<evidence type="ECO:0000256" key="4">
    <source>
        <dbReference type="ARBA" id="ARBA00022759"/>
    </source>
</evidence>
<evidence type="ECO:0000313" key="10">
    <source>
        <dbReference type="Proteomes" id="UP000269221"/>
    </source>
</evidence>
<dbReference type="Pfam" id="PF00665">
    <property type="entry name" value="rve"/>
    <property type="match status" value="1"/>
</dbReference>
<dbReference type="GO" id="GO:0004523">
    <property type="term" value="F:RNA-DNA hybrid ribonuclease activity"/>
    <property type="evidence" value="ECO:0007669"/>
    <property type="project" value="InterPro"/>
</dbReference>
<keyword evidence="6" id="KW-0695">RNA-directed DNA polymerase</keyword>
<dbReference type="AlphaFoldDB" id="A0A3M0LGI5"/>
<evidence type="ECO:0000313" key="9">
    <source>
        <dbReference type="EMBL" id="RMC22050.1"/>
    </source>
</evidence>
<evidence type="ECO:0000256" key="6">
    <source>
        <dbReference type="ARBA" id="ARBA00022918"/>
    </source>
</evidence>
<dbReference type="GO" id="GO:0015074">
    <property type="term" value="P:DNA integration"/>
    <property type="evidence" value="ECO:0007669"/>
    <property type="project" value="InterPro"/>
</dbReference>
<evidence type="ECO:0000256" key="1">
    <source>
        <dbReference type="ARBA" id="ARBA00022679"/>
    </source>
</evidence>
<organism evidence="9 10">
    <name type="scientific">Hirundo rustica rustica</name>
    <dbReference type="NCBI Taxonomy" id="333673"/>
    <lineage>
        <taxon>Eukaryota</taxon>
        <taxon>Metazoa</taxon>
        <taxon>Chordata</taxon>
        <taxon>Craniata</taxon>
        <taxon>Vertebrata</taxon>
        <taxon>Euteleostomi</taxon>
        <taxon>Archelosauria</taxon>
        <taxon>Archosauria</taxon>
        <taxon>Dinosauria</taxon>
        <taxon>Saurischia</taxon>
        <taxon>Theropoda</taxon>
        <taxon>Coelurosauria</taxon>
        <taxon>Aves</taxon>
        <taxon>Neognathae</taxon>
        <taxon>Neoaves</taxon>
        <taxon>Telluraves</taxon>
        <taxon>Australaves</taxon>
        <taxon>Passeriformes</taxon>
        <taxon>Sylvioidea</taxon>
        <taxon>Hirundinidae</taxon>
        <taxon>Hirundo</taxon>
    </lineage>
</organism>
<reference evidence="9 10" key="1">
    <citation type="submission" date="2018-07" db="EMBL/GenBank/DDBJ databases">
        <title>A high quality draft genome assembly of the barn swallow (H. rustica rustica).</title>
        <authorList>
            <person name="Formenti G."/>
            <person name="Chiara M."/>
            <person name="Poveda L."/>
            <person name="Francoijs K.-J."/>
            <person name="Bonisoli-Alquati A."/>
            <person name="Canova L."/>
            <person name="Gianfranceschi L."/>
            <person name="Horner D.S."/>
            <person name="Saino N."/>
        </authorList>
    </citation>
    <scope>NUCLEOTIDE SEQUENCE [LARGE SCALE GENOMIC DNA]</scope>
    <source>
        <strain evidence="9">Chelidonia</strain>
        <tissue evidence="9">Blood</tissue>
    </source>
</reference>
<keyword evidence="4" id="KW-0255">Endonuclease</keyword>
<accession>A0A3M0LGI5</accession>
<dbReference type="InterPro" id="IPR012337">
    <property type="entry name" value="RNaseH-like_sf"/>
</dbReference>
<dbReference type="Gene3D" id="3.30.420.10">
    <property type="entry name" value="Ribonuclease H-like superfamily/Ribonuclease H"/>
    <property type="match status" value="2"/>
</dbReference>
<dbReference type="InterPro" id="IPR043128">
    <property type="entry name" value="Rev_trsase/Diguanyl_cyclase"/>
</dbReference>
<sequence length="635" mass="71402">MEQGIRCLRELAVLEIILSEDERFPKSPDDVKCTSQMWLRFTRLGLEMYSHYLATLQWREGEDKAGVLVKKLRIYKDTVTAPFRTHVSSVETRLAEQVRSLIEEGHQKLKKELKEEIYHISPEPTRVSAIRSRTEDRLGGDGSFSSTGPPQVRWTAVLTKDRPETLCTVSMAGATPSEIHLRGLLDTGADVAPEKVQQQPLWKYLGVNILERIIHHQEVQFVQSVKTLNDAQKLVGVITWLCPYLGLTTAQLSSLFELLKGDTDLKSPRELTPEARKVLEEVQQAVSARQVCRIEPSIDVTVFITTPDLHPTGIIGQWNDDWTDPLHVLEWVFLPHQPHKTATALFELIARLIIKCRQRCLQLMGADPSKIILPVQREEFDWSYANNVSLQSALEGFSGQITYHLPSHKLLQVAKNTQFSLRPKSSQEPVQGPTVFTDGSGKTGKAIVTWQDGSEWQVLESHEDGSAQLAELRAAVMAFETFSQEPFNLITDSAYVADIAQRLGYSELTCQGVNPRGLKALELWQTYVTQVAEFGRLKYVHVMVDTFSFVMWASAHTGEKARNVIAHWRQAFAILGIPSAVKTDNGPAYASQQILGHAGYLQSVSILTCNCRGRIRLTGKVETMINLKVAKWMNP</sequence>
<evidence type="ECO:0000256" key="5">
    <source>
        <dbReference type="ARBA" id="ARBA00022801"/>
    </source>
</evidence>
<dbReference type="SUPFAM" id="SSF56672">
    <property type="entry name" value="DNA/RNA polymerases"/>
    <property type="match status" value="1"/>
</dbReference>
<keyword evidence="5" id="KW-0378">Hydrolase</keyword>
<protein>
    <submittedName>
        <fullName evidence="9">Uncharacterized protein</fullName>
    </submittedName>
</protein>
<dbReference type="PROSITE" id="PS50994">
    <property type="entry name" value="INTEGRASE"/>
    <property type="match status" value="1"/>
</dbReference>
<dbReference type="InterPro" id="IPR036397">
    <property type="entry name" value="RNaseH_sf"/>
</dbReference>
<dbReference type="InterPro" id="IPR010661">
    <property type="entry name" value="RVT_thumb"/>
</dbReference>
<evidence type="ECO:0000256" key="3">
    <source>
        <dbReference type="ARBA" id="ARBA00022722"/>
    </source>
</evidence>
<dbReference type="OrthoDB" id="9048509at2759"/>
<dbReference type="InterPro" id="IPR043502">
    <property type="entry name" value="DNA/RNA_pol_sf"/>
</dbReference>
<dbReference type="PANTHER" id="PTHR41694:SF3">
    <property type="entry name" value="RNA-DIRECTED DNA POLYMERASE-RELATED"/>
    <property type="match status" value="1"/>
</dbReference>
<dbReference type="EMBL" id="QRBI01000093">
    <property type="protein sequence ID" value="RMC22050.1"/>
    <property type="molecule type" value="Genomic_DNA"/>
</dbReference>
<dbReference type="PANTHER" id="PTHR41694">
    <property type="entry name" value="ENDOGENOUS RETROVIRUS GROUP K MEMBER POL PROTEIN"/>
    <property type="match status" value="1"/>
</dbReference>
<evidence type="ECO:0000259" key="8">
    <source>
        <dbReference type="PROSITE" id="PS50994"/>
    </source>
</evidence>
<dbReference type="InterPro" id="IPR002156">
    <property type="entry name" value="RNaseH_domain"/>
</dbReference>
<dbReference type="SUPFAM" id="SSF53098">
    <property type="entry name" value="Ribonuclease H-like"/>
    <property type="match status" value="2"/>
</dbReference>
<keyword evidence="10" id="KW-1185">Reference proteome</keyword>
<proteinExistence type="predicted"/>
<dbReference type="GO" id="GO:0035613">
    <property type="term" value="F:RNA stem-loop binding"/>
    <property type="evidence" value="ECO:0007669"/>
    <property type="project" value="TreeGrafter"/>
</dbReference>
<name>A0A3M0LGI5_HIRRU</name>
<evidence type="ECO:0000256" key="2">
    <source>
        <dbReference type="ARBA" id="ARBA00022695"/>
    </source>
</evidence>
<dbReference type="InterPro" id="IPR001584">
    <property type="entry name" value="Integrase_cat-core"/>
</dbReference>
<keyword evidence="3" id="KW-0540">Nuclease</keyword>
<dbReference type="Gene3D" id="3.30.70.270">
    <property type="match status" value="1"/>
</dbReference>
<gene>
    <name evidence="9" type="ORF">DUI87_02921</name>
</gene>
<dbReference type="Pfam" id="PF06817">
    <property type="entry name" value="RVT_thumb"/>
    <property type="match status" value="1"/>
</dbReference>
<keyword evidence="1" id="KW-0808">Transferase</keyword>
<feature type="domain" description="RNase H type-1" evidence="7">
    <location>
        <begin position="429"/>
        <end position="574"/>
    </location>
</feature>
<feature type="domain" description="Integrase catalytic" evidence="8">
    <location>
        <begin position="511"/>
        <end position="635"/>
    </location>
</feature>
<evidence type="ECO:0000259" key="7">
    <source>
        <dbReference type="PROSITE" id="PS50879"/>
    </source>
</evidence>
<dbReference type="GO" id="GO:0003964">
    <property type="term" value="F:RNA-directed DNA polymerase activity"/>
    <property type="evidence" value="ECO:0007669"/>
    <property type="project" value="UniProtKB-KW"/>
</dbReference>
<dbReference type="Proteomes" id="UP000269221">
    <property type="component" value="Unassembled WGS sequence"/>
</dbReference>
<comment type="caution">
    <text evidence="9">The sequence shown here is derived from an EMBL/GenBank/DDBJ whole genome shotgun (WGS) entry which is preliminary data.</text>
</comment>
<keyword evidence="2" id="KW-0548">Nucleotidyltransferase</keyword>
<dbReference type="PROSITE" id="PS50879">
    <property type="entry name" value="RNASE_H_1"/>
    <property type="match status" value="1"/>
</dbReference>
<dbReference type="STRING" id="333673.A0A3M0LGI5"/>